<sequence length="708" mass="80860">MHLRPRLIILLTLAVWGTMLHAQKDTLPPGIGEDDEFQQQLIEDVLANTEDETDEFSFNAAFDLLETYRRRPLNINKATYEELEETLLLSPIQIGQLIDYRDRMGGLLSVYELQVIPGMDMESVRRLAQFVRVGGDLDDAKIPLGRMLAEGDRELYVRWQRRLETARGYELGPEDGTSYYLGSPDRIYTRFRQRYSKNLSFGITAEKDPGEAFFAENNKKRGFDFYSAHFFLGNVNRTVKAVALGDFAVSFGQGLILYTGFGFGKSSQTTNVARGGPVLRPYTSVNEASFMRGAGTTLAFGDKLELSVFGSRKGRTANLITVTDTLDVEAEDLGVTSLNISGLNRTPNEVEDRNSITEINYGGSLRYRANQRLQVGLNVLGTNLSQPLNLNDQAYNRFFFQGTDLLNASLDYRYRYRNFTFFGELAGSDNGGVAQIHGLMMGLDRFVDVSLVYRNYGVDYQALNARPFGETSGGRNENGMYLGLELRPGKHWRVNAYYDVFRFPYLRFNIDAPSEGHEYRFRVTYWQKRKLETYLELRSETKGFGTDGDESVFTNLDPVVPRTRFQARLHFGYKINSFLEWRSRIDAGFTDDELNGREKGFMVYQDLHYRPRGAFSFSTRMAFFDTDGFNVRFYQYENGLLYNARVVPYYNRGTRAFFLVRYKGIRGLTLEGRIAQTFYTDGTVAGSGLEETGLPRRTEMGAQAIWRF</sequence>
<evidence type="ECO:0000313" key="1">
    <source>
        <dbReference type="EMBL" id="TXF90173.1"/>
    </source>
</evidence>
<dbReference type="EMBL" id="VOXD01000009">
    <property type="protein sequence ID" value="TXF90173.1"/>
    <property type="molecule type" value="Genomic_DNA"/>
</dbReference>
<organism evidence="1 2">
    <name type="scientific">Neolewinella aurantiaca</name>
    <dbReference type="NCBI Taxonomy" id="2602767"/>
    <lineage>
        <taxon>Bacteria</taxon>
        <taxon>Pseudomonadati</taxon>
        <taxon>Bacteroidota</taxon>
        <taxon>Saprospiria</taxon>
        <taxon>Saprospirales</taxon>
        <taxon>Lewinellaceae</taxon>
        <taxon>Neolewinella</taxon>
    </lineage>
</organism>
<evidence type="ECO:0000313" key="2">
    <source>
        <dbReference type="Proteomes" id="UP000321907"/>
    </source>
</evidence>
<dbReference type="AlphaFoldDB" id="A0A5C7FYJ7"/>
<reference evidence="1 2" key="1">
    <citation type="submission" date="2019-08" db="EMBL/GenBank/DDBJ databases">
        <title>Lewinella sp. strain SSH13 Genome sequencing and assembly.</title>
        <authorList>
            <person name="Kim I."/>
        </authorList>
    </citation>
    <scope>NUCLEOTIDE SEQUENCE [LARGE SCALE GENOMIC DNA]</scope>
    <source>
        <strain evidence="1 2">SSH13</strain>
    </source>
</reference>
<proteinExistence type="predicted"/>
<protein>
    <submittedName>
        <fullName evidence="1">Helix-hairpin-helix domain-containing protein</fullName>
    </submittedName>
</protein>
<dbReference type="Proteomes" id="UP000321907">
    <property type="component" value="Unassembled WGS sequence"/>
</dbReference>
<dbReference type="InterPro" id="IPR010994">
    <property type="entry name" value="RuvA_2-like"/>
</dbReference>
<comment type="caution">
    <text evidence="1">The sequence shown here is derived from an EMBL/GenBank/DDBJ whole genome shotgun (WGS) entry which is preliminary data.</text>
</comment>
<name>A0A5C7FYJ7_9BACT</name>
<keyword evidence="2" id="KW-1185">Reference proteome</keyword>
<dbReference type="OrthoDB" id="9766750at2"/>
<dbReference type="SUPFAM" id="SSF47781">
    <property type="entry name" value="RuvA domain 2-like"/>
    <property type="match status" value="1"/>
</dbReference>
<gene>
    <name evidence="1" type="ORF">FUA23_07445</name>
</gene>
<accession>A0A5C7FYJ7</accession>